<organism evidence="2 3">
    <name type="scientific">Gymnopilus junonius</name>
    <name type="common">Spectacular rustgill mushroom</name>
    <name type="synonym">Gymnopilus spectabilis subsp. junonius</name>
    <dbReference type="NCBI Taxonomy" id="109634"/>
    <lineage>
        <taxon>Eukaryota</taxon>
        <taxon>Fungi</taxon>
        <taxon>Dikarya</taxon>
        <taxon>Basidiomycota</taxon>
        <taxon>Agaricomycotina</taxon>
        <taxon>Agaricomycetes</taxon>
        <taxon>Agaricomycetidae</taxon>
        <taxon>Agaricales</taxon>
        <taxon>Agaricineae</taxon>
        <taxon>Hymenogastraceae</taxon>
        <taxon>Gymnopilus</taxon>
    </lineage>
</organism>
<keyword evidence="3" id="KW-1185">Reference proteome</keyword>
<proteinExistence type="predicted"/>
<evidence type="ECO:0000313" key="2">
    <source>
        <dbReference type="EMBL" id="KAF8878176.1"/>
    </source>
</evidence>
<comment type="caution">
    <text evidence="2">The sequence shown here is derived from an EMBL/GenBank/DDBJ whole genome shotgun (WGS) entry which is preliminary data.</text>
</comment>
<feature type="compositionally biased region" description="Basic and acidic residues" evidence="1">
    <location>
        <begin position="1"/>
        <end position="21"/>
    </location>
</feature>
<name>A0A9P5NDD9_GYMJU</name>
<reference evidence="2" key="1">
    <citation type="submission" date="2020-11" db="EMBL/GenBank/DDBJ databases">
        <authorList>
            <consortium name="DOE Joint Genome Institute"/>
            <person name="Ahrendt S."/>
            <person name="Riley R."/>
            <person name="Andreopoulos W."/>
            <person name="LaButti K."/>
            <person name="Pangilinan J."/>
            <person name="Ruiz-duenas F.J."/>
            <person name="Barrasa J.M."/>
            <person name="Sanchez-Garcia M."/>
            <person name="Camarero S."/>
            <person name="Miyauchi S."/>
            <person name="Serrano A."/>
            <person name="Linde D."/>
            <person name="Babiker R."/>
            <person name="Drula E."/>
            <person name="Ayuso-Fernandez I."/>
            <person name="Pacheco R."/>
            <person name="Padilla G."/>
            <person name="Ferreira P."/>
            <person name="Barriuso J."/>
            <person name="Kellner H."/>
            <person name="Castanera R."/>
            <person name="Alfaro M."/>
            <person name="Ramirez L."/>
            <person name="Pisabarro A.G."/>
            <person name="Kuo A."/>
            <person name="Tritt A."/>
            <person name="Lipzen A."/>
            <person name="He G."/>
            <person name="Yan M."/>
            <person name="Ng V."/>
            <person name="Cullen D."/>
            <person name="Martin F."/>
            <person name="Rosso M.-N."/>
            <person name="Henrissat B."/>
            <person name="Hibbett D."/>
            <person name="Martinez A.T."/>
            <person name="Grigoriev I.V."/>
        </authorList>
    </citation>
    <scope>NUCLEOTIDE SEQUENCE</scope>
    <source>
        <strain evidence="2">AH 44721</strain>
    </source>
</reference>
<gene>
    <name evidence="2" type="ORF">CPB84DRAFT_1794383</name>
</gene>
<evidence type="ECO:0000313" key="3">
    <source>
        <dbReference type="Proteomes" id="UP000724874"/>
    </source>
</evidence>
<protein>
    <submittedName>
        <fullName evidence="2">Uncharacterized protein</fullName>
    </submittedName>
</protein>
<sequence>MQELKDGPLKTARVHDPRPRQMESPPKEVMLTEHPEAAKDTTPAAVTEPPFSALENIPSSEGSDYTEYQDLPDIHELGSDFTYLHHDDSLTPSQARGFEIGSDFTYSHHNDSLTPSQARGFEIGPEDPTTNTPWEIDPECERILDRFLALFPEELYPSRFACT</sequence>
<dbReference type="AlphaFoldDB" id="A0A9P5NDD9"/>
<evidence type="ECO:0000256" key="1">
    <source>
        <dbReference type="SAM" id="MobiDB-lite"/>
    </source>
</evidence>
<accession>A0A9P5NDD9</accession>
<feature type="region of interest" description="Disordered" evidence="1">
    <location>
        <begin position="1"/>
        <end position="67"/>
    </location>
</feature>
<dbReference type="Proteomes" id="UP000724874">
    <property type="component" value="Unassembled WGS sequence"/>
</dbReference>
<feature type="compositionally biased region" description="Basic and acidic residues" evidence="1">
    <location>
        <begin position="30"/>
        <end position="39"/>
    </location>
</feature>
<dbReference type="EMBL" id="JADNYJ010000161">
    <property type="protein sequence ID" value="KAF8878176.1"/>
    <property type="molecule type" value="Genomic_DNA"/>
</dbReference>